<keyword evidence="2" id="KW-0808">Transferase</keyword>
<keyword evidence="3" id="KW-1185">Reference proteome</keyword>
<dbReference type="AlphaFoldDB" id="A0A1H3NMI4"/>
<dbReference type="Gene3D" id="3.40.630.30">
    <property type="match status" value="1"/>
</dbReference>
<proteinExistence type="predicted"/>
<dbReference type="PROSITE" id="PS51186">
    <property type="entry name" value="GNAT"/>
    <property type="match status" value="1"/>
</dbReference>
<protein>
    <submittedName>
        <fullName evidence="2">Putative beta-lysine N-acetyltransferase</fullName>
    </submittedName>
</protein>
<feature type="domain" description="N-acetyltransferase" evidence="1">
    <location>
        <begin position="117"/>
        <end position="267"/>
    </location>
</feature>
<evidence type="ECO:0000313" key="2">
    <source>
        <dbReference type="EMBL" id="SDY89963.1"/>
    </source>
</evidence>
<dbReference type="Pfam" id="PF00583">
    <property type="entry name" value="Acetyltransf_1"/>
    <property type="match status" value="1"/>
</dbReference>
<sequence length="267" mass="30335">MKNKWDNDRENDRIVAYLPVINEVEITRIEEMADSYSSDARGKIVVYTREEGVEKLRACAFHLEAELSGFFHGEKACILTKYASECRWQSKTAKQNQEVLSLVLRDQKTLPVEPGVHQIELLSNEDAEELALLYRKVFPVYPTNIFSSDLLLQAKNADYVFAVVKDNGKIIGAASAMDSGYGSAEITDCAVQPDYRGRNLLNYLIHFLEAELKKRGVYYTYSMTRSTSVGMNMTVKRLGYRYEGTLTNNCVISTGFEDMNVWSKSLK</sequence>
<evidence type="ECO:0000259" key="1">
    <source>
        <dbReference type="PROSITE" id="PS51186"/>
    </source>
</evidence>
<name>A0A1H3NMI4_9BACI</name>
<accession>A0A1H3NMI4</accession>
<dbReference type="CDD" id="cd04301">
    <property type="entry name" value="NAT_SF"/>
    <property type="match status" value="1"/>
</dbReference>
<dbReference type="GO" id="GO:0008080">
    <property type="term" value="F:N-acetyltransferase activity"/>
    <property type="evidence" value="ECO:0007669"/>
    <property type="project" value="InterPro"/>
</dbReference>
<evidence type="ECO:0000313" key="3">
    <source>
        <dbReference type="Proteomes" id="UP000198935"/>
    </source>
</evidence>
<dbReference type="Proteomes" id="UP000198935">
    <property type="component" value="Unassembled WGS sequence"/>
</dbReference>
<dbReference type="STRING" id="1503961.SAMN05421736_104128"/>
<organism evidence="2 3">
    <name type="scientific">Evansella caseinilytica</name>
    <dbReference type="NCBI Taxonomy" id="1503961"/>
    <lineage>
        <taxon>Bacteria</taxon>
        <taxon>Bacillati</taxon>
        <taxon>Bacillota</taxon>
        <taxon>Bacilli</taxon>
        <taxon>Bacillales</taxon>
        <taxon>Bacillaceae</taxon>
        <taxon>Evansella</taxon>
    </lineage>
</organism>
<dbReference type="SUPFAM" id="SSF55729">
    <property type="entry name" value="Acyl-CoA N-acyltransferases (Nat)"/>
    <property type="match status" value="1"/>
</dbReference>
<gene>
    <name evidence="2" type="ORF">SAMN05421736_104128</name>
</gene>
<dbReference type="InterPro" id="IPR016181">
    <property type="entry name" value="Acyl_CoA_acyltransferase"/>
</dbReference>
<dbReference type="EMBL" id="FNPI01000004">
    <property type="protein sequence ID" value="SDY89963.1"/>
    <property type="molecule type" value="Genomic_DNA"/>
</dbReference>
<reference evidence="3" key="1">
    <citation type="submission" date="2016-10" db="EMBL/GenBank/DDBJ databases">
        <authorList>
            <person name="Varghese N."/>
            <person name="Submissions S."/>
        </authorList>
    </citation>
    <scope>NUCLEOTIDE SEQUENCE [LARGE SCALE GENOMIC DNA]</scope>
    <source>
        <strain evidence="3">SP</strain>
    </source>
</reference>
<dbReference type="InterPro" id="IPR022525">
    <property type="entry name" value="GNAT_AblB"/>
</dbReference>
<dbReference type="NCBIfam" id="TIGR03827">
    <property type="entry name" value="GNAT_ablB"/>
    <property type="match status" value="1"/>
</dbReference>
<dbReference type="InterPro" id="IPR000182">
    <property type="entry name" value="GNAT_dom"/>
</dbReference>